<dbReference type="GO" id="GO:0016020">
    <property type="term" value="C:membrane"/>
    <property type="evidence" value="ECO:0007669"/>
    <property type="project" value="TreeGrafter"/>
</dbReference>
<dbReference type="SUPFAM" id="SSF57850">
    <property type="entry name" value="RING/U-box"/>
    <property type="match status" value="1"/>
</dbReference>
<keyword evidence="5" id="KW-0862">Zinc</keyword>
<dbReference type="AlphaFoldDB" id="A0A9Q1I650"/>
<keyword evidence="4" id="KW-0863">Zinc-finger</keyword>
<sequence length="1155" mass="128981">MCCGDPQEPLVLPCGDVFCLGCGRQWLVPGKMFCPKCMAPVPEDFPLTVSEDLSGLVRFRKRCHSFFIELVSSVCFRGNCPPSPGVVRHLLSFLVVEAEPAPLLRDQRQTLTKALSPFHESVDRSPVVRSVVLKLLLKYSFDDVREYLQQHLSSVEQSIVVEEGDKCNLYALYINCLEDSMFERLQCHSAVERQNFLRAEGEFLRYFLSCDGTSAQRVTVETLQQVARVRLCLNTAAQLLTQGLLAPPADPPPGVPCFLDGVRNLCTGSGNDWYRIHLLRLLSRCQGVDFVRNLLQEGAVPWLFPQEILMQKNEDAGQMDQYLATAGSKIDGIDAACEGCAGSPAERTLYLLLALFREVTTLYRASNTLLHPKHKLCRALENFIRRSRVLVGRGVRDFAVALVRNRLGPLCVRSDRPGVEHSLIELAVHLSAVLLCSECAVLAPLRHLATSPADMQLKWYTCQNGHACVIGECGRPAQKSRCADCGVEVGGVNHQPVTGFTAAQAQIRDRTQPGHILGPPGRRAAPDAQDTRNMPPVPFAILRLLTHLAMLLGTTVDLQSVGQLIRPPVEHPGVFLMQHLQKDLEQVTQTLGLGADDTVSSAHLLLRSLLEPHLRHTGGLLSTKEARHAWESTVIANIISPLLKTLQQQLKGVNEFIRCDSRVTSNPVMRVVFGDPGLFLSALPRESLVHRGAVWSSRERPSLPHLAHALGQHGGQEAFPLLWTFLQKEAELRLVRFLPDIVALQRDLVKRFQNRTDPTDGTVGEFIRNQREGARETWEGRVRTFLSVWNQLRLSVATNGEIKIPAHLCQEDLDLSSDLQVLLPRRQGEGLCSTALVSYLIALHNQLVHAADKPTGEETSYRVSVSDLTELHVIGYEPERDLIPLVLSNCQYSLERGQEAVSQYDLPRIQQLVLSRILQGKPLIVLTGLPVLFSRQGRHYQRIFADVKAKVGQEPLPALKATALLVQLQAHSDVCETLGVVELALDFLAAAGGPAHMQVDSYLREVLRMDRTAPHILKALSSCSLRHCVALWQFLSSLKSESMLRLKRDPFEGMLGQYREPLDEEGRRLLMGFCSRDSVDAFLQETHQLLLLRLSTNQDPEQYRPDWGLKDTLQSFMEHKDMDLPPEVEELFPGALRLSQALEVWRFTVAFKQGR</sequence>
<dbReference type="PROSITE" id="PS51981">
    <property type="entry name" value="ZF_RZ"/>
    <property type="match status" value="1"/>
</dbReference>
<dbReference type="GO" id="GO:0002376">
    <property type="term" value="P:immune system process"/>
    <property type="evidence" value="ECO:0007669"/>
    <property type="project" value="UniProtKB-KW"/>
</dbReference>
<comment type="subcellular location">
    <subcellularLocation>
        <location evidence="1">Cytoplasm</location>
    </subcellularLocation>
</comment>
<dbReference type="Gene3D" id="3.30.40.10">
    <property type="entry name" value="Zinc/RING finger domain, C3HC4 (zinc finger)"/>
    <property type="match status" value="1"/>
</dbReference>
<proteinExistence type="predicted"/>
<name>A0A9Q1I650_CONCO</name>
<dbReference type="PANTHER" id="PTHR22605:SF18">
    <property type="entry name" value="E3 UBIQUITIN-PROTEIN LIGASE RNF213-ALPHA"/>
    <property type="match status" value="1"/>
</dbReference>
<evidence type="ECO:0000313" key="10">
    <source>
        <dbReference type="Proteomes" id="UP001152803"/>
    </source>
</evidence>
<dbReference type="InterPro" id="IPR031248">
    <property type="entry name" value="RNF213"/>
</dbReference>
<dbReference type="GO" id="GO:0016887">
    <property type="term" value="F:ATP hydrolysis activity"/>
    <property type="evidence" value="ECO:0007669"/>
    <property type="project" value="InterPro"/>
</dbReference>
<dbReference type="GO" id="GO:0004842">
    <property type="term" value="F:ubiquitin-protein transferase activity"/>
    <property type="evidence" value="ECO:0007669"/>
    <property type="project" value="InterPro"/>
</dbReference>
<dbReference type="EMBL" id="JAFJMO010000002">
    <property type="protein sequence ID" value="KAJ8283186.1"/>
    <property type="molecule type" value="Genomic_DNA"/>
</dbReference>
<evidence type="ECO:0000256" key="6">
    <source>
        <dbReference type="ARBA" id="ARBA00022859"/>
    </source>
</evidence>
<evidence type="ECO:0000256" key="2">
    <source>
        <dbReference type="ARBA" id="ARBA00022490"/>
    </source>
</evidence>
<dbReference type="Pfam" id="PF20173">
    <property type="entry name" value="ZnF_RZ-type"/>
    <property type="match status" value="1"/>
</dbReference>
<evidence type="ECO:0000256" key="7">
    <source>
        <dbReference type="SAM" id="MobiDB-lite"/>
    </source>
</evidence>
<reference evidence="9" key="1">
    <citation type="journal article" date="2023" name="Science">
        <title>Genome structures resolve the early diversification of teleost fishes.</title>
        <authorList>
            <person name="Parey E."/>
            <person name="Louis A."/>
            <person name="Montfort J."/>
            <person name="Bouchez O."/>
            <person name="Roques C."/>
            <person name="Iampietro C."/>
            <person name="Lluch J."/>
            <person name="Castinel A."/>
            <person name="Donnadieu C."/>
            <person name="Desvignes T."/>
            <person name="Floi Bucao C."/>
            <person name="Jouanno E."/>
            <person name="Wen M."/>
            <person name="Mejri S."/>
            <person name="Dirks R."/>
            <person name="Jansen H."/>
            <person name="Henkel C."/>
            <person name="Chen W.J."/>
            <person name="Zahm M."/>
            <person name="Cabau C."/>
            <person name="Klopp C."/>
            <person name="Thompson A.W."/>
            <person name="Robinson-Rechavi M."/>
            <person name="Braasch I."/>
            <person name="Lecointre G."/>
            <person name="Bobe J."/>
            <person name="Postlethwait J.H."/>
            <person name="Berthelot C."/>
            <person name="Roest Crollius H."/>
            <person name="Guiguen Y."/>
        </authorList>
    </citation>
    <scope>NUCLEOTIDE SEQUENCE</scope>
    <source>
        <strain evidence="9">Concon-B</strain>
    </source>
</reference>
<evidence type="ECO:0000256" key="4">
    <source>
        <dbReference type="ARBA" id="ARBA00022771"/>
    </source>
</evidence>
<gene>
    <name evidence="9" type="ORF">COCON_G00020360</name>
</gene>
<dbReference type="PANTHER" id="PTHR22605">
    <property type="entry name" value="RZ-TYPE DOMAIN-CONTAINING PROTEIN"/>
    <property type="match status" value="1"/>
</dbReference>
<accession>A0A9Q1I650</accession>
<keyword evidence="3" id="KW-0479">Metal-binding</keyword>
<evidence type="ECO:0000313" key="9">
    <source>
        <dbReference type="EMBL" id="KAJ8283186.1"/>
    </source>
</evidence>
<dbReference type="GO" id="GO:2000051">
    <property type="term" value="P:negative regulation of non-canonical Wnt signaling pathway"/>
    <property type="evidence" value="ECO:0007669"/>
    <property type="project" value="TreeGrafter"/>
</dbReference>
<organism evidence="9 10">
    <name type="scientific">Conger conger</name>
    <name type="common">Conger eel</name>
    <name type="synonym">Muraena conger</name>
    <dbReference type="NCBI Taxonomy" id="82655"/>
    <lineage>
        <taxon>Eukaryota</taxon>
        <taxon>Metazoa</taxon>
        <taxon>Chordata</taxon>
        <taxon>Craniata</taxon>
        <taxon>Vertebrata</taxon>
        <taxon>Euteleostomi</taxon>
        <taxon>Actinopterygii</taxon>
        <taxon>Neopterygii</taxon>
        <taxon>Teleostei</taxon>
        <taxon>Anguilliformes</taxon>
        <taxon>Congridae</taxon>
        <taxon>Conger</taxon>
    </lineage>
</organism>
<dbReference type="GO" id="GO:0005730">
    <property type="term" value="C:nucleolus"/>
    <property type="evidence" value="ECO:0007669"/>
    <property type="project" value="TreeGrafter"/>
</dbReference>
<protein>
    <recommendedName>
        <fullName evidence="8">RZ-type domain-containing protein</fullName>
    </recommendedName>
</protein>
<dbReference type="InterPro" id="IPR046439">
    <property type="entry name" value="ZF_RZ_dom"/>
</dbReference>
<evidence type="ECO:0000256" key="5">
    <source>
        <dbReference type="ARBA" id="ARBA00022833"/>
    </source>
</evidence>
<dbReference type="OrthoDB" id="2423195at2759"/>
<comment type="caution">
    <text evidence="9">The sequence shown here is derived from an EMBL/GenBank/DDBJ whole genome shotgun (WGS) entry which is preliminary data.</text>
</comment>
<evidence type="ECO:0000256" key="1">
    <source>
        <dbReference type="ARBA" id="ARBA00004496"/>
    </source>
</evidence>
<feature type="domain" description="RZ-type" evidence="8">
    <location>
        <begin position="437"/>
        <end position="513"/>
    </location>
</feature>
<feature type="region of interest" description="Disordered" evidence="7">
    <location>
        <begin position="511"/>
        <end position="532"/>
    </location>
</feature>
<keyword evidence="6" id="KW-0391">Immunity</keyword>
<dbReference type="GO" id="GO:0008270">
    <property type="term" value="F:zinc ion binding"/>
    <property type="evidence" value="ECO:0007669"/>
    <property type="project" value="UniProtKB-KW"/>
</dbReference>
<dbReference type="Proteomes" id="UP001152803">
    <property type="component" value="Unassembled WGS sequence"/>
</dbReference>
<dbReference type="GO" id="GO:0005829">
    <property type="term" value="C:cytosol"/>
    <property type="evidence" value="ECO:0007669"/>
    <property type="project" value="TreeGrafter"/>
</dbReference>
<evidence type="ECO:0000256" key="3">
    <source>
        <dbReference type="ARBA" id="ARBA00022723"/>
    </source>
</evidence>
<keyword evidence="10" id="KW-1185">Reference proteome</keyword>
<dbReference type="InterPro" id="IPR013083">
    <property type="entry name" value="Znf_RING/FYVE/PHD"/>
</dbReference>
<dbReference type="GO" id="GO:0006511">
    <property type="term" value="P:ubiquitin-dependent protein catabolic process"/>
    <property type="evidence" value="ECO:0007669"/>
    <property type="project" value="TreeGrafter"/>
</dbReference>
<evidence type="ECO:0000259" key="8">
    <source>
        <dbReference type="PROSITE" id="PS51981"/>
    </source>
</evidence>
<keyword evidence="2" id="KW-0963">Cytoplasm</keyword>
<dbReference type="GO" id="GO:0002040">
    <property type="term" value="P:sprouting angiogenesis"/>
    <property type="evidence" value="ECO:0007669"/>
    <property type="project" value="TreeGrafter"/>
</dbReference>